<dbReference type="Proteomes" id="UP000297635">
    <property type="component" value="Unassembled WGS sequence"/>
</dbReference>
<proteinExistence type="predicted"/>
<organism evidence="3 4">
    <name type="scientific">Duncaniella freteri</name>
    <dbReference type="NCBI Taxonomy" id="2530391"/>
    <lineage>
        <taxon>Bacteria</taxon>
        <taxon>Pseudomonadati</taxon>
        <taxon>Bacteroidota</taxon>
        <taxon>Bacteroidia</taxon>
        <taxon>Bacteroidales</taxon>
        <taxon>Muribaculaceae</taxon>
        <taxon>Duncaniella</taxon>
    </lineage>
</organism>
<dbReference type="Gene3D" id="3.90.550.10">
    <property type="entry name" value="Spore Coat Polysaccharide Biosynthesis Protein SpsA, Chain A"/>
    <property type="match status" value="1"/>
</dbReference>
<protein>
    <submittedName>
        <fullName evidence="3">Glycosyltransferase family 2 protein</fullName>
    </submittedName>
</protein>
<keyword evidence="3" id="KW-0808">Transferase</keyword>
<dbReference type="EMBL" id="SJSA01000001">
    <property type="protein sequence ID" value="TGG40018.1"/>
    <property type="molecule type" value="Genomic_DNA"/>
</dbReference>
<evidence type="ECO:0000259" key="2">
    <source>
        <dbReference type="Pfam" id="PF00535"/>
    </source>
</evidence>
<feature type="compositionally biased region" description="Low complexity" evidence="1">
    <location>
        <begin position="34"/>
        <end position="55"/>
    </location>
</feature>
<dbReference type="CDD" id="cd00761">
    <property type="entry name" value="Glyco_tranf_GTA_type"/>
    <property type="match status" value="1"/>
</dbReference>
<evidence type="ECO:0000313" key="4">
    <source>
        <dbReference type="Proteomes" id="UP000297635"/>
    </source>
</evidence>
<comment type="caution">
    <text evidence="3">The sequence shown here is derived from an EMBL/GenBank/DDBJ whole genome shotgun (WGS) entry which is preliminary data.</text>
</comment>
<dbReference type="PANTHER" id="PTHR22916">
    <property type="entry name" value="GLYCOSYLTRANSFERASE"/>
    <property type="match status" value="1"/>
</dbReference>
<dbReference type="AlphaFoldDB" id="A0A4Z0V9B4"/>
<dbReference type="PANTHER" id="PTHR22916:SF3">
    <property type="entry name" value="UDP-GLCNAC:BETAGAL BETA-1,3-N-ACETYLGLUCOSAMINYLTRANSFERASE-LIKE PROTEIN 1"/>
    <property type="match status" value="1"/>
</dbReference>
<evidence type="ECO:0000313" key="3">
    <source>
        <dbReference type="EMBL" id="TGG40018.1"/>
    </source>
</evidence>
<dbReference type="GO" id="GO:0016758">
    <property type="term" value="F:hexosyltransferase activity"/>
    <property type="evidence" value="ECO:0007669"/>
    <property type="project" value="UniProtKB-ARBA"/>
</dbReference>
<feature type="domain" description="Glycosyltransferase 2-like" evidence="2">
    <location>
        <begin position="103"/>
        <end position="216"/>
    </location>
</feature>
<dbReference type="InterPro" id="IPR001173">
    <property type="entry name" value="Glyco_trans_2-like"/>
</dbReference>
<keyword evidence="4" id="KW-1185">Reference proteome</keyword>
<evidence type="ECO:0000256" key="1">
    <source>
        <dbReference type="SAM" id="MobiDB-lite"/>
    </source>
</evidence>
<accession>A0A4Z0V9B4</accession>
<reference evidence="3 4" key="1">
    <citation type="submission" date="2019-02" db="EMBL/GenBank/DDBJ databases">
        <title>Isolation and identification of novel species under the genus Muribaculum.</title>
        <authorList>
            <person name="Miyake S."/>
            <person name="Ding Y."/>
            <person name="Low A."/>
            <person name="Soh M."/>
            <person name="Seedorf H."/>
        </authorList>
    </citation>
    <scope>NUCLEOTIDE SEQUENCE [LARGE SCALE GENOMIC DNA]</scope>
    <source>
        <strain evidence="3 4">TLL-A3</strain>
    </source>
</reference>
<dbReference type="SUPFAM" id="SSF53448">
    <property type="entry name" value="Nucleotide-diphospho-sugar transferases"/>
    <property type="match status" value="1"/>
</dbReference>
<name>A0A4Z0V9B4_9BACT</name>
<gene>
    <name evidence="3" type="ORF">EZ315_04635</name>
</gene>
<dbReference type="InterPro" id="IPR029044">
    <property type="entry name" value="Nucleotide-diphossugar_trans"/>
</dbReference>
<sequence length="396" mass="44690">MPLRAIWTRHTYPSAPHADSRCATANAKASTTRPSGPKSTSLKKPPKSSALKNKSTSSNQITGMKICCSPQHILMPVYINCLKIIWQYHSLGLSHPLPMNLLTVFTPAFNSAHTLRRLYESLVTQSCPDFEWLVIDNGSSDFTQQLIEGFKREGRIHIAYIRQEHGGPHNAYHTAYANISTELCVCIDADNFMPEDAVETIATNWREKGGTANAGIIGLNCHMDTMEAIGRRFPEDIAKAYFPELYAQGFNLHNCTPVTRTDLMRDAVIHTGDDVDDDLTLLYALLQISDSLPMLTANECFSITDTQVRMDISPQESIFKRYAESPRSFARLRHLEMRLKHTSLRHSYRSAMHYVACILLAGGHDIIMDSRHKALTILAGIPGYIMYRYISHRYKR</sequence>
<dbReference type="Pfam" id="PF00535">
    <property type="entry name" value="Glycos_transf_2"/>
    <property type="match status" value="1"/>
</dbReference>
<feature type="region of interest" description="Disordered" evidence="1">
    <location>
        <begin position="24"/>
        <end position="56"/>
    </location>
</feature>